<keyword evidence="5" id="KW-1185">Reference proteome</keyword>
<proteinExistence type="predicted"/>
<gene>
    <name evidence="4" type="primary">Cnig_chr_I.g458</name>
    <name evidence="4" type="ORF">B9Z55_000458</name>
</gene>
<protein>
    <recommendedName>
        <fullName evidence="3">Saposin B-type domain-containing protein</fullName>
    </recommendedName>
</protein>
<evidence type="ECO:0000313" key="4">
    <source>
        <dbReference type="EMBL" id="PIC54997.1"/>
    </source>
</evidence>
<dbReference type="PROSITE" id="PS50015">
    <property type="entry name" value="SAP_B"/>
    <property type="match status" value="1"/>
</dbReference>
<evidence type="ECO:0000256" key="1">
    <source>
        <dbReference type="ARBA" id="ARBA00023157"/>
    </source>
</evidence>
<evidence type="ECO:0000256" key="2">
    <source>
        <dbReference type="SAM" id="SignalP"/>
    </source>
</evidence>
<reference evidence="5" key="1">
    <citation type="submission" date="2017-10" db="EMBL/GenBank/DDBJ databases">
        <title>Rapid genome shrinkage in a self-fertile nematode reveals novel sperm competition proteins.</title>
        <authorList>
            <person name="Yin D."/>
            <person name="Schwarz E.M."/>
            <person name="Thomas C.G."/>
            <person name="Felde R.L."/>
            <person name="Korf I.F."/>
            <person name="Cutter A.D."/>
            <person name="Schartner C.M."/>
            <person name="Ralston E.J."/>
            <person name="Meyer B.J."/>
            <person name="Haag E.S."/>
        </authorList>
    </citation>
    <scope>NUCLEOTIDE SEQUENCE [LARGE SCALE GENOMIC DNA]</scope>
    <source>
        <strain evidence="5">JU1422</strain>
    </source>
</reference>
<dbReference type="PROSITE" id="PS51257">
    <property type="entry name" value="PROKAR_LIPOPROTEIN"/>
    <property type="match status" value="1"/>
</dbReference>
<feature type="signal peptide" evidence="2">
    <location>
        <begin position="1"/>
        <end position="19"/>
    </location>
</feature>
<comment type="caution">
    <text evidence="4">The sequence shown here is derived from an EMBL/GenBank/DDBJ whole genome shotgun (WGS) entry which is preliminary data.</text>
</comment>
<dbReference type="Gene3D" id="1.10.225.10">
    <property type="entry name" value="Saposin-like"/>
    <property type="match status" value="1"/>
</dbReference>
<dbReference type="OrthoDB" id="10283101at2759"/>
<sequence length="105" mass="11387">MHRPSLLILLVSVLISTHAFVMPPSQATLACMTCVATVKAMEPIILNEGDDVAKKQLNQLCYKEAPTPAAEASCEEYGDDAVDVIIYLVKIGVPPKTICQQLKKC</sequence>
<evidence type="ECO:0000259" key="3">
    <source>
        <dbReference type="PROSITE" id="PS50015"/>
    </source>
</evidence>
<dbReference type="SMART" id="SM00741">
    <property type="entry name" value="SapB"/>
    <property type="match status" value="1"/>
</dbReference>
<name>A0A2G5VTN3_9PELO</name>
<feature type="domain" description="Saposin B-type" evidence="3">
    <location>
        <begin position="27"/>
        <end position="105"/>
    </location>
</feature>
<dbReference type="Proteomes" id="UP000230233">
    <property type="component" value="Chromosome I"/>
</dbReference>
<organism evidence="4 5">
    <name type="scientific">Caenorhabditis nigoni</name>
    <dbReference type="NCBI Taxonomy" id="1611254"/>
    <lineage>
        <taxon>Eukaryota</taxon>
        <taxon>Metazoa</taxon>
        <taxon>Ecdysozoa</taxon>
        <taxon>Nematoda</taxon>
        <taxon>Chromadorea</taxon>
        <taxon>Rhabditida</taxon>
        <taxon>Rhabditina</taxon>
        <taxon>Rhabditomorpha</taxon>
        <taxon>Rhabditoidea</taxon>
        <taxon>Rhabditidae</taxon>
        <taxon>Peloderinae</taxon>
        <taxon>Caenorhabditis</taxon>
    </lineage>
</organism>
<feature type="chain" id="PRO_5013545851" description="Saposin B-type domain-containing protein" evidence="2">
    <location>
        <begin position="20"/>
        <end position="105"/>
    </location>
</feature>
<dbReference type="EMBL" id="PDUG01000001">
    <property type="protein sequence ID" value="PIC54997.1"/>
    <property type="molecule type" value="Genomic_DNA"/>
</dbReference>
<accession>A0A2G5VTN3</accession>
<keyword evidence="2" id="KW-0732">Signal</keyword>
<dbReference type="AlphaFoldDB" id="A0A2G5VTN3"/>
<dbReference type="SUPFAM" id="SSF47862">
    <property type="entry name" value="Saposin"/>
    <property type="match status" value="1"/>
</dbReference>
<dbReference type="InterPro" id="IPR008139">
    <property type="entry name" value="SaposinB_dom"/>
</dbReference>
<keyword evidence="1" id="KW-1015">Disulfide bond</keyword>
<dbReference type="InterPro" id="IPR011001">
    <property type="entry name" value="Saposin-like"/>
</dbReference>
<evidence type="ECO:0000313" key="5">
    <source>
        <dbReference type="Proteomes" id="UP000230233"/>
    </source>
</evidence>